<dbReference type="Proteomes" id="UP000253383">
    <property type="component" value="Unassembled WGS sequence"/>
</dbReference>
<comment type="caution">
    <text evidence="1">The sequence shown here is derived from an EMBL/GenBank/DDBJ whole genome shotgun (WGS) entry which is preliminary data.</text>
</comment>
<reference evidence="1 2" key="1">
    <citation type="submission" date="2018-07" db="EMBL/GenBank/DDBJ databases">
        <title>Genome analysis of Larkinella rosea.</title>
        <authorList>
            <person name="Zhou Z."/>
            <person name="Wang G."/>
        </authorList>
    </citation>
    <scope>NUCLEOTIDE SEQUENCE [LARGE SCALE GENOMIC DNA]</scope>
    <source>
        <strain evidence="2">zzj9</strain>
    </source>
</reference>
<keyword evidence="2" id="KW-1185">Reference proteome</keyword>
<protein>
    <submittedName>
        <fullName evidence="1">Uncharacterized protein</fullName>
    </submittedName>
</protein>
<evidence type="ECO:0000313" key="2">
    <source>
        <dbReference type="Proteomes" id="UP000253383"/>
    </source>
</evidence>
<dbReference type="EMBL" id="QOWE01000033">
    <property type="protein sequence ID" value="RCR65897.1"/>
    <property type="molecule type" value="Genomic_DNA"/>
</dbReference>
<evidence type="ECO:0000313" key="1">
    <source>
        <dbReference type="EMBL" id="RCR65897.1"/>
    </source>
</evidence>
<dbReference type="AlphaFoldDB" id="A0A368JE20"/>
<name>A0A368JE20_9BACT</name>
<organism evidence="1 2">
    <name type="scientific">Larkinella punicea</name>
    <dbReference type="NCBI Taxonomy" id="2315727"/>
    <lineage>
        <taxon>Bacteria</taxon>
        <taxon>Pseudomonadati</taxon>
        <taxon>Bacteroidota</taxon>
        <taxon>Cytophagia</taxon>
        <taxon>Cytophagales</taxon>
        <taxon>Spirosomataceae</taxon>
        <taxon>Larkinella</taxon>
    </lineage>
</organism>
<sequence>MVDNSKEGMAHLTLEEKVSPIVRLFESVSVTRIATLKRNTFFIPLHRFYGKTSNDTKPYRNGIAAPDLCDFCMCKSDNYAPKTDQEQKLWRA</sequence>
<gene>
    <name evidence="1" type="ORF">DUE52_29190</name>
</gene>
<accession>A0A368JE20</accession>
<proteinExistence type="predicted"/>